<reference evidence="3 4" key="1">
    <citation type="submission" date="2020-08" db="EMBL/GenBank/DDBJ databases">
        <title>Genomic Encyclopedia of Type Strains, Phase IV (KMG-IV): sequencing the most valuable type-strain genomes for metagenomic binning, comparative biology and taxonomic classification.</title>
        <authorList>
            <person name="Goeker M."/>
        </authorList>
    </citation>
    <scope>NUCLEOTIDE SEQUENCE [LARGE SCALE GENOMIC DNA]</scope>
    <source>
        <strain evidence="3 4">DSM 11490</strain>
    </source>
</reference>
<dbReference type="AlphaFoldDB" id="A0AA40VB99"/>
<evidence type="ECO:0000256" key="2">
    <source>
        <dbReference type="SAM" id="SignalP"/>
    </source>
</evidence>
<keyword evidence="4" id="KW-1185">Reference proteome</keyword>
<evidence type="ECO:0000313" key="3">
    <source>
        <dbReference type="EMBL" id="MBA8912227.1"/>
    </source>
</evidence>
<gene>
    <name evidence="3" type="ORF">HNR51_001295</name>
</gene>
<comment type="caution">
    <text evidence="3">The sequence shown here is derived from an EMBL/GenBank/DDBJ whole genome shotgun (WGS) entry which is preliminary data.</text>
</comment>
<protein>
    <submittedName>
        <fullName evidence="3">Uncharacterized protein</fullName>
    </submittedName>
</protein>
<feature type="chain" id="PRO_5041260638" evidence="2">
    <location>
        <begin position="25"/>
        <end position="97"/>
    </location>
</feature>
<name>A0AA40VB99_9HYPH</name>
<evidence type="ECO:0000256" key="1">
    <source>
        <dbReference type="SAM" id="MobiDB-lite"/>
    </source>
</evidence>
<sequence length="97" mass="10420">MRRLLSFALAALTGLAAAGSQAQAGEYGRRPVARHAVTALPPEMPYRDPSPRFRAPPPVARFAVRAYVPRPTNQPMFNEPPQPLRCGAPDKGVPSGC</sequence>
<dbReference type="Proteomes" id="UP000543554">
    <property type="component" value="Unassembled WGS sequence"/>
</dbReference>
<dbReference type="EMBL" id="JACJIB010000002">
    <property type="protein sequence ID" value="MBA8912227.1"/>
    <property type="molecule type" value="Genomic_DNA"/>
</dbReference>
<evidence type="ECO:0000313" key="4">
    <source>
        <dbReference type="Proteomes" id="UP000543554"/>
    </source>
</evidence>
<dbReference type="RefSeq" id="WP_182554354.1">
    <property type="nucleotide sequence ID" value="NZ_BPRF01000012.1"/>
</dbReference>
<accession>A0AA40VB99</accession>
<organism evidence="3 4">
    <name type="scientific">Methylorubrum thiocyanatum</name>
    <dbReference type="NCBI Taxonomy" id="47958"/>
    <lineage>
        <taxon>Bacteria</taxon>
        <taxon>Pseudomonadati</taxon>
        <taxon>Pseudomonadota</taxon>
        <taxon>Alphaproteobacteria</taxon>
        <taxon>Hyphomicrobiales</taxon>
        <taxon>Methylobacteriaceae</taxon>
        <taxon>Methylorubrum</taxon>
    </lineage>
</organism>
<feature type="region of interest" description="Disordered" evidence="1">
    <location>
        <begin position="71"/>
        <end position="97"/>
    </location>
</feature>
<feature type="signal peptide" evidence="2">
    <location>
        <begin position="1"/>
        <end position="24"/>
    </location>
</feature>
<keyword evidence="2" id="KW-0732">Signal</keyword>
<proteinExistence type="predicted"/>